<dbReference type="SUPFAM" id="SSF117892">
    <property type="entry name" value="Band 7/SPFH domain"/>
    <property type="match status" value="1"/>
</dbReference>
<accession>A0A0D6MP67</accession>
<dbReference type="InterPro" id="IPR001107">
    <property type="entry name" value="Band_7"/>
</dbReference>
<evidence type="ECO:0000313" key="6">
    <source>
        <dbReference type="Proteomes" id="UP000032679"/>
    </source>
</evidence>
<dbReference type="SMART" id="SM00244">
    <property type="entry name" value="PHB"/>
    <property type="match status" value="1"/>
</dbReference>
<dbReference type="PANTHER" id="PTHR10264:SF19">
    <property type="entry name" value="AT06885P-RELATED"/>
    <property type="match status" value="1"/>
</dbReference>
<comment type="similarity">
    <text evidence="2">Belongs to the band 7/mec-2 family.</text>
</comment>
<dbReference type="Proteomes" id="UP000032679">
    <property type="component" value="Unassembled WGS sequence"/>
</dbReference>
<keyword evidence="3" id="KW-0812">Transmembrane</keyword>
<evidence type="ECO:0000313" key="5">
    <source>
        <dbReference type="EMBL" id="GAN55482.1"/>
    </source>
</evidence>
<dbReference type="Gene3D" id="3.30.479.30">
    <property type="entry name" value="Band 7 domain"/>
    <property type="match status" value="1"/>
</dbReference>
<reference evidence="5 6" key="1">
    <citation type="submission" date="2012-10" db="EMBL/GenBank/DDBJ databases">
        <title>Genome sequencing of Tanticharoenia sakaeratensis NBRC 103193.</title>
        <authorList>
            <person name="Azuma Y."/>
            <person name="Hadano H."/>
            <person name="Hirakawa H."/>
            <person name="Matsushita K."/>
        </authorList>
    </citation>
    <scope>NUCLEOTIDE SEQUENCE [LARGE SCALE GENOMIC DNA]</scope>
    <source>
        <strain evidence="5 6">NBRC 103193</strain>
    </source>
</reference>
<dbReference type="EMBL" id="BALE01000048">
    <property type="protein sequence ID" value="GAN55482.1"/>
    <property type="molecule type" value="Genomic_DNA"/>
</dbReference>
<keyword evidence="3" id="KW-1133">Transmembrane helix</keyword>
<feature type="domain" description="Band 7" evidence="4">
    <location>
        <begin position="36"/>
        <end position="194"/>
    </location>
</feature>
<dbReference type="Pfam" id="PF01145">
    <property type="entry name" value="Band_7"/>
    <property type="match status" value="1"/>
</dbReference>
<keyword evidence="3" id="KW-0472">Membrane</keyword>
<protein>
    <recommendedName>
        <fullName evidence="4">Band 7 domain-containing protein</fullName>
    </recommendedName>
</protein>
<comment type="caution">
    <text evidence="5">The sequence shown here is derived from an EMBL/GenBank/DDBJ whole genome shotgun (WGS) entry which is preliminary data.</text>
</comment>
<comment type="subcellular location">
    <subcellularLocation>
        <location evidence="1">Membrane</location>
        <topology evidence="1">Single-pass membrane protein</topology>
    </subcellularLocation>
</comment>
<keyword evidence="6" id="KW-1185">Reference proteome</keyword>
<dbReference type="Gene3D" id="6.10.250.2090">
    <property type="match status" value="1"/>
</dbReference>
<proteinExistence type="inferred from homology"/>
<evidence type="ECO:0000256" key="2">
    <source>
        <dbReference type="ARBA" id="ARBA00008164"/>
    </source>
</evidence>
<dbReference type="GO" id="GO:0005886">
    <property type="term" value="C:plasma membrane"/>
    <property type="evidence" value="ECO:0007669"/>
    <property type="project" value="InterPro"/>
</dbReference>
<sequence>MVLCGLAAWASLAFAGPARAPWVAVPWGLIAIAAVLGIRMCRTWERAVVLRLGRIRGVYGPGLFLIVPFVDQIASIVDGRIRTIPVHTERTLTRDTTPIDVDAVVFWIVHDPMHAVTQLDDYADAVELVALTTLREVVGSMNLASLLEDRRRIDDELRALIAEKIAAWGITVQSVEIRDVTLPANLQDAMSRQAQAERERAARVTLAAAERAVALELAEAAKTYDASPTALQLLQINRIYEMNKDRGTTILLPTSMADSMANLAATSVAMQAAADKSGA</sequence>
<organism evidence="5 6">
    <name type="scientific">Tanticharoenia sakaeratensis NBRC 103193</name>
    <dbReference type="NCBI Taxonomy" id="1231623"/>
    <lineage>
        <taxon>Bacteria</taxon>
        <taxon>Pseudomonadati</taxon>
        <taxon>Pseudomonadota</taxon>
        <taxon>Alphaproteobacteria</taxon>
        <taxon>Acetobacterales</taxon>
        <taxon>Acetobacteraceae</taxon>
        <taxon>Tanticharoenia</taxon>
    </lineage>
</organism>
<dbReference type="PRINTS" id="PR00721">
    <property type="entry name" value="STOMATIN"/>
</dbReference>
<dbReference type="PANTHER" id="PTHR10264">
    <property type="entry name" value="BAND 7 PROTEIN-RELATED"/>
    <property type="match status" value="1"/>
</dbReference>
<name>A0A0D6MP67_9PROT</name>
<dbReference type="STRING" id="1231623.Tasa_048_107"/>
<evidence type="ECO:0000259" key="4">
    <source>
        <dbReference type="SMART" id="SM00244"/>
    </source>
</evidence>
<dbReference type="AlphaFoldDB" id="A0A0D6MP67"/>
<dbReference type="InterPro" id="IPR001972">
    <property type="entry name" value="Stomatin_HflK_fam"/>
</dbReference>
<dbReference type="GO" id="GO:0098552">
    <property type="term" value="C:side of membrane"/>
    <property type="evidence" value="ECO:0007669"/>
    <property type="project" value="UniProtKB-ARBA"/>
</dbReference>
<feature type="transmembrane region" description="Helical" evidence="3">
    <location>
        <begin position="25"/>
        <end position="41"/>
    </location>
</feature>
<dbReference type="FunFam" id="3.30.479.30:FF:000004">
    <property type="entry name" value="Putative membrane protease family, stomatin"/>
    <property type="match status" value="1"/>
</dbReference>
<evidence type="ECO:0000256" key="1">
    <source>
        <dbReference type="ARBA" id="ARBA00004167"/>
    </source>
</evidence>
<gene>
    <name evidence="5" type="ORF">Tasa_048_107</name>
</gene>
<dbReference type="InterPro" id="IPR036013">
    <property type="entry name" value="Band_7/SPFH_dom_sf"/>
</dbReference>
<evidence type="ECO:0000256" key="3">
    <source>
        <dbReference type="SAM" id="Phobius"/>
    </source>
</evidence>
<dbReference type="InterPro" id="IPR043202">
    <property type="entry name" value="Band-7_stomatin-like"/>
</dbReference>